<keyword evidence="7 8" id="KW-0378">Hydrolase</keyword>
<evidence type="ECO:0000256" key="3">
    <source>
        <dbReference type="ARBA" id="ARBA00010088"/>
    </source>
</evidence>
<dbReference type="GO" id="GO:0005737">
    <property type="term" value="C:cytoplasm"/>
    <property type="evidence" value="ECO:0007669"/>
    <property type="project" value="UniProtKB-SubCell"/>
</dbReference>
<dbReference type="PIRSF" id="PIRSF006431">
    <property type="entry name" value="Pept_S33"/>
    <property type="match status" value="1"/>
</dbReference>
<dbReference type="KEGG" id="ssyi:EKG83_19985"/>
<dbReference type="InterPro" id="IPR002410">
    <property type="entry name" value="Peptidase_S33"/>
</dbReference>
<evidence type="ECO:0000256" key="7">
    <source>
        <dbReference type="ARBA" id="ARBA00022801"/>
    </source>
</evidence>
<accession>A0A5Q0HDW7</accession>
<feature type="domain" description="AB hydrolase-1" evidence="11">
    <location>
        <begin position="35"/>
        <end position="289"/>
    </location>
</feature>
<dbReference type="GO" id="GO:0006508">
    <property type="term" value="P:proteolysis"/>
    <property type="evidence" value="ECO:0007669"/>
    <property type="project" value="UniProtKB-KW"/>
</dbReference>
<reference evidence="13" key="1">
    <citation type="journal article" date="2021" name="Curr. Microbiol.">
        <title>Complete genome of nocamycin-producing strain Saccharothrix syringae NRRL B-16468 reveals the biosynthetic potential for secondary metabolites.</title>
        <authorList>
            <person name="Mo X."/>
            <person name="Yang S."/>
        </authorList>
    </citation>
    <scope>NUCLEOTIDE SEQUENCE [LARGE SCALE GENOMIC DNA]</scope>
    <source>
        <strain evidence="13">ATCC 51364 / DSM 43886 / JCM 6844 / KCTC 9398 / NBRC 14523 / NRRL B-16468 / INA 2240</strain>
    </source>
</reference>
<keyword evidence="5 8" id="KW-0963">Cytoplasm</keyword>
<evidence type="ECO:0000256" key="6">
    <source>
        <dbReference type="ARBA" id="ARBA00022670"/>
    </source>
</evidence>
<keyword evidence="4 8" id="KW-0031">Aminopeptidase</keyword>
<proteinExistence type="inferred from homology"/>
<keyword evidence="6 8" id="KW-0645">Protease</keyword>
<evidence type="ECO:0000256" key="1">
    <source>
        <dbReference type="ARBA" id="ARBA00001585"/>
    </source>
</evidence>
<dbReference type="OrthoDB" id="9796770at2"/>
<dbReference type="SUPFAM" id="SSF53474">
    <property type="entry name" value="alpha/beta-Hydrolases"/>
    <property type="match status" value="1"/>
</dbReference>
<dbReference type="PANTHER" id="PTHR43722:SF1">
    <property type="entry name" value="PROLINE IMINOPEPTIDASE"/>
    <property type="match status" value="1"/>
</dbReference>
<organism evidence="12 13">
    <name type="scientific">Saccharothrix syringae</name>
    <name type="common">Nocardiopsis syringae</name>
    <dbReference type="NCBI Taxonomy" id="103733"/>
    <lineage>
        <taxon>Bacteria</taxon>
        <taxon>Bacillati</taxon>
        <taxon>Actinomycetota</taxon>
        <taxon>Actinomycetes</taxon>
        <taxon>Pseudonocardiales</taxon>
        <taxon>Pseudonocardiaceae</taxon>
        <taxon>Saccharothrix</taxon>
    </lineage>
</organism>
<evidence type="ECO:0000313" key="12">
    <source>
        <dbReference type="EMBL" id="QFZ24371.1"/>
    </source>
</evidence>
<evidence type="ECO:0000256" key="4">
    <source>
        <dbReference type="ARBA" id="ARBA00022438"/>
    </source>
</evidence>
<evidence type="ECO:0000256" key="10">
    <source>
        <dbReference type="RuleBase" id="RU003421"/>
    </source>
</evidence>
<dbReference type="InterPro" id="IPR000073">
    <property type="entry name" value="AB_hydrolase_1"/>
</dbReference>
<name>A0A5Q0HDW7_SACSY</name>
<dbReference type="Proteomes" id="UP000325787">
    <property type="component" value="Chromosome"/>
</dbReference>
<keyword evidence="13" id="KW-1185">Reference proteome</keyword>
<comment type="catalytic activity">
    <reaction evidence="1 8 10">
        <text>Release of N-terminal proline from a peptide.</text>
        <dbReference type="EC" id="3.4.11.5"/>
    </reaction>
</comment>
<dbReference type="AlphaFoldDB" id="A0A5Q0HDW7"/>
<sequence length="307" mass="33763">MYPEIEPHDSGMLDVGGGHLVHWEVCGNPNGKPALVLHGGPGAGCTPRARRYFDPTAYRVVLFDQRGCGRSTPHASSPSVDLSTNTTDHLVADIELLREHLGIERWLVFAASWGSVLGLVYAERFPHRVSEMVHAGVATGMREETDLLTRGLAPLFPEAWARFRAHAPHGDDLSAAYLELLLDPDPAVHQAAADEWCRWEDAIVPPAPGNDRFDPPGFRLAFARLVTHYWAHGSWLREGVVIEEAWKLRGIPGVIVQGVLDLGNLIGTPWRLVHAWPDAELVMIPDTDHGGNDAMTAARVLATDKFR</sequence>
<dbReference type="EC" id="3.4.11.5" evidence="8 10"/>
<dbReference type="InterPro" id="IPR005944">
    <property type="entry name" value="Pro_iminopeptidase"/>
</dbReference>
<gene>
    <name evidence="12" type="primary">pip</name>
    <name evidence="12" type="ORF">EKG83_19985</name>
</gene>
<evidence type="ECO:0000256" key="8">
    <source>
        <dbReference type="PIRNR" id="PIRNR006431"/>
    </source>
</evidence>
<evidence type="ECO:0000256" key="2">
    <source>
        <dbReference type="ARBA" id="ARBA00004496"/>
    </source>
</evidence>
<dbReference type="InterPro" id="IPR029058">
    <property type="entry name" value="AB_hydrolase_fold"/>
</dbReference>
<evidence type="ECO:0000256" key="5">
    <source>
        <dbReference type="ARBA" id="ARBA00022490"/>
    </source>
</evidence>
<dbReference type="PANTHER" id="PTHR43722">
    <property type="entry name" value="PROLINE IMINOPEPTIDASE"/>
    <property type="match status" value="1"/>
</dbReference>
<comment type="similarity">
    <text evidence="3 8 10">Belongs to the peptidase S33 family.</text>
</comment>
<evidence type="ECO:0000256" key="9">
    <source>
        <dbReference type="PIRSR" id="PIRSR006431-1"/>
    </source>
</evidence>
<dbReference type="Pfam" id="PF00561">
    <property type="entry name" value="Abhydrolase_1"/>
    <property type="match status" value="1"/>
</dbReference>
<dbReference type="PRINTS" id="PR00793">
    <property type="entry name" value="PROAMNOPTASE"/>
</dbReference>
<dbReference type="EMBL" id="CP034550">
    <property type="protein sequence ID" value="QFZ24371.1"/>
    <property type="molecule type" value="Genomic_DNA"/>
</dbReference>
<evidence type="ECO:0000259" key="11">
    <source>
        <dbReference type="Pfam" id="PF00561"/>
    </source>
</evidence>
<dbReference type="Gene3D" id="3.40.50.1820">
    <property type="entry name" value="alpha/beta hydrolase"/>
    <property type="match status" value="1"/>
</dbReference>
<feature type="active site" description="Proton donor" evidence="9">
    <location>
        <position position="289"/>
    </location>
</feature>
<dbReference type="NCBIfam" id="TIGR01249">
    <property type="entry name" value="pro_imino_pep_1"/>
    <property type="match status" value="1"/>
</dbReference>
<evidence type="ECO:0000313" key="13">
    <source>
        <dbReference type="Proteomes" id="UP000325787"/>
    </source>
</evidence>
<feature type="active site" description="Nucleophile" evidence="9">
    <location>
        <position position="112"/>
    </location>
</feature>
<protein>
    <recommendedName>
        <fullName evidence="8 10">Proline iminopeptidase</fullName>
        <shortName evidence="8">PIP</shortName>
        <ecNumber evidence="8 10">3.4.11.5</ecNumber>
    </recommendedName>
    <alternativeName>
        <fullName evidence="8">Prolyl aminopeptidase</fullName>
    </alternativeName>
</protein>
<dbReference type="GO" id="GO:0004177">
    <property type="term" value="F:aminopeptidase activity"/>
    <property type="evidence" value="ECO:0007669"/>
    <property type="project" value="UniProtKB-UniRule"/>
</dbReference>
<feature type="active site" evidence="9">
    <location>
        <position position="261"/>
    </location>
</feature>
<comment type="subcellular location">
    <subcellularLocation>
        <location evidence="2 8">Cytoplasm</location>
    </subcellularLocation>
</comment>